<protein>
    <submittedName>
        <fullName evidence="6">Acyltransferase</fullName>
    </submittedName>
</protein>
<feature type="domain" description="Phospholipid/glycerol acyltransferase" evidence="5">
    <location>
        <begin position="57"/>
        <end position="169"/>
    </location>
</feature>
<accession>A0ABX4HY82</accession>
<evidence type="ECO:0000256" key="1">
    <source>
        <dbReference type="ARBA" id="ARBA00005189"/>
    </source>
</evidence>
<dbReference type="SMART" id="SM00563">
    <property type="entry name" value="PlsC"/>
    <property type="match status" value="1"/>
</dbReference>
<keyword evidence="3 6" id="KW-0012">Acyltransferase</keyword>
<proteinExistence type="predicted"/>
<comment type="pathway">
    <text evidence="1">Lipid metabolism.</text>
</comment>
<evidence type="ECO:0000256" key="3">
    <source>
        <dbReference type="ARBA" id="ARBA00023315"/>
    </source>
</evidence>
<dbReference type="RefSeq" id="WP_067085547.1">
    <property type="nucleotide sequence ID" value="NZ_LRFG02000004.1"/>
</dbReference>
<dbReference type="Pfam" id="PF01553">
    <property type="entry name" value="Acyltransferase"/>
    <property type="match status" value="1"/>
</dbReference>
<evidence type="ECO:0000313" key="6">
    <source>
        <dbReference type="EMBL" id="PCO04866.1"/>
    </source>
</evidence>
<dbReference type="PANTHER" id="PTHR10434:SF9">
    <property type="entry name" value="PHOSPHOLIPID_GLYCEROL ACYLTRANSFERASE DOMAIN-CONTAINING PROTEIN"/>
    <property type="match status" value="1"/>
</dbReference>
<name>A0ABX4HY82_9GAMM</name>
<dbReference type="SUPFAM" id="SSF69593">
    <property type="entry name" value="Glycerol-3-phosphate (1)-acyltransferase"/>
    <property type="match status" value="1"/>
</dbReference>
<organism evidence="6 7">
    <name type="scientific">Microbulbifer flavimaris</name>
    <dbReference type="NCBI Taxonomy" id="1781068"/>
    <lineage>
        <taxon>Bacteria</taxon>
        <taxon>Pseudomonadati</taxon>
        <taxon>Pseudomonadota</taxon>
        <taxon>Gammaproteobacteria</taxon>
        <taxon>Cellvibrionales</taxon>
        <taxon>Microbulbiferaceae</taxon>
        <taxon>Microbulbifer</taxon>
    </lineage>
</organism>
<evidence type="ECO:0000313" key="7">
    <source>
        <dbReference type="Proteomes" id="UP000218427"/>
    </source>
</evidence>
<feature type="region of interest" description="Disordered" evidence="4">
    <location>
        <begin position="200"/>
        <end position="220"/>
    </location>
</feature>
<keyword evidence="7" id="KW-1185">Reference proteome</keyword>
<gene>
    <name evidence="6" type="ORF">AWR36_012805</name>
</gene>
<comment type="caution">
    <text evidence="6">The sequence shown here is derived from an EMBL/GenBank/DDBJ whole genome shotgun (WGS) entry which is preliminary data.</text>
</comment>
<evidence type="ECO:0000259" key="5">
    <source>
        <dbReference type="SMART" id="SM00563"/>
    </source>
</evidence>
<keyword evidence="2" id="KW-0808">Transferase</keyword>
<evidence type="ECO:0000256" key="2">
    <source>
        <dbReference type="ARBA" id="ARBA00022679"/>
    </source>
</evidence>
<sequence length="220" mass="25448">MQKVVTRESDKVSTIPKELPPEVPRIGNRFTSGLGVLIIKLLGWRFEGNLPAEKKLMVALAPHTSNWDFIVAMPMIMALRVQISFMMKKEAFFFPFKRFFMWLGGLPTDRASPRGLAQQMARAYREREKMWMAITPEGTRKKAPKWKTGFLRIAYAAKVPVLLIAWDFPNKRIVVDSLYQPTGDLETDMREIQRRFHQYQGRKPENQTDLVEDSDKSAAE</sequence>
<dbReference type="InterPro" id="IPR002123">
    <property type="entry name" value="Plipid/glycerol_acylTrfase"/>
</dbReference>
<dbReference type="GO" id="GO:0016746">
    <property type="term" value="F:acyltransferase activity"/>
    <property type="evidence" value="ECO:0007669"/>
    <property type="project" value="UniProtKB-KW"/>
</dbReference>
<evidence type="ECO:0000256" key="4">
    <source>
        <dbReference type="SAM" id="MobiDB-lite"/>
    </source>
</evidence>
<reference evidence="6" key="1">
    <citation type="submission" date="2017-08" db="EMBL/GenBank/DDBJ databases">
        <title>Microbulbifer marisrubri sp. nov., a halophilic alphaproteobacterium isolated from marine sediment of the Yellow Sea, China.</title>
        <authorList>
            <person name="Zhang G."/>
            <person name="Xiong Q."/>
        </authorList>
    </citation>
    <scope>NUCLEOTIDE SEQUENCE [LARGE SCALE GENOMIC DNA]</scope>
    <source>
        <strain evidence="6">WRN-8</strain>
    </source>
</reference>
<dbReference type="PANTHER" id="PTHR10434">
    <property type="entry name" value="1-ACYL-SN-GLYCEROL-3-PHOSPHATE ACYLTRANSFERASE"/>
    <property type="match status" value="1"/>
</dbReference>
<dbReference type="Proteomes" id="UP000218427">
    <property type="component" value="Unassembled WGS sequence"/>
</dbReference>
<dbReference type="EMBL" id="LRFG02000004">
    <property type="protein sequence ID" value="PCO04866.1"/>
    <property type="molecule type" value="Genomic_DNA"/>
</dbReference>